<gene>
    <name evidence="1" type="ORF">DB32_000934</name>
</gene>
<dbReference type="KEGG" id="samy:DB32_000934"/>
<organism evidence="1 2">
    <name type="scientific">Sandaracinus amylolyticus</name>
    <dbReference type="NCBI Taxonomy" id="927083"/>
    <lineage>
        <taxon>Bacteria</taxon>
        <taxon>Pseudomonadati</taxon>
        <taxon>Myxococcota</taxon>
        <taxon>Polyangia</taxon>
        <taxon>Polyangiales</taxon>
        <taxon>Sandaracinaceae</taxon>
        <taxon>Sandaracinus</taxon>
    </lineage>
</organism>
<protein>
    <submittedName>
        <fullName evidence="1">Uncharacterized protein</fullName>
    </submittedName>
</protein>
<dbReference type="AlphaFoldDB" id="A0A0F6YHA2"/>
<proteinExistence type="predicted"/>
<keyword evidence="2" id="KW-1185">Reference proteome</keyword>
<dbReference type="EMBL" id="CP011125">
    <property type="protein sequence ID" value="AKF03785.1"/>
    <property type="molecule type" value="Genomic_DNA"/>
</dbReference>
<name>A0A0F6YHA2_9BACT</name>
<reference evidence="1 2" key="1">
    <citation type="submission" date="2015-03" db="EMBL/GenBank/DDBJ databases">
        <title>Genome assembly of Sandaracinus amylolyticus DSM 53668.</title>
        <authorList>
            <person name="Sharma G."/>
            <person name="Subramanian S."/>
        </authorList>
    </citation>
    <scope>NUCLEOTIDE SEQUENCE [LARGE SCALE GENOMIC DNA]</scope>
    <source>
        <strain evidence="1 2">DSM 53668</strain>
    </source>
</reference>
<evidence type="ECO:0000313" key="2">
    <source>
        <dbReference type="Proteomes" id="UP000034883"/>
    </source>
</evidence>
<evidence type="ECO:0000313" key="1">
    <source>
        <dbReference type="EMBL" id="AKF03785.1"/>
    </source>
</evidence>
<accession>A0A0F6YHA2</accession>
<dbReference type="Proteomes" id="UP000034883">
    <property type="component" value="Chromosome"/>
</dbReference>
<dbReference type="STRING" id="927083.DB32_000934"/>
<sequence>MLGASMSRSRFFVALHFVLLCIACSDGDPVVDDAGTDALAPSELFGPCVDDSQCPGEGAVCRRDEDGFPGGHCSVPCDDRTPCDAFGSYHHCVRREGETQSFCEQRCRNGLDCGREAYTCEGELPPSGGVCVGVCASDTECSEGYVCDRHSARCVPAGTSEPTGAVVGEPCANNDECRSQACLREANGGTPSGFVGGACIGRCILPAGYSSNFFFSGPVLPRAGCAGETDVCFPDGSLTEGDLGICLDGCSSPADCREGYTCRQQFQTASSTASFDNGVCLPIDCTRTACPTGYQCRQVTRSDGSVSNVCGR</sequence>